<organism evidence="1 2">
    <name type="scientific">Mycobacterium numidiamassiliense</name>
    <dbReference type="NCBI Taxonomy" id="1841861"/>
    <lineage>
        <taxon>Bacteria</taxon>
        <taxon>Bacillati</taxon>
        <taxon>Actinomycetota</taxon>
        <taxon>Actinomycetes</taxon>
        <taxon>Mycobacteriales</taxon>
        <taxon>Mycobacteriaceae</taxon>
        <taxon>Mycobacterium</taxon>
    </lineage>
</organism>
<proteinExistence type="predicted"/>
<accession>A0A2U3PII9</accession>
<dbReference type="EMBL" id="FUEZ01000004">
    <property type="protein sequence ID" value="SPM43594.1"/>
    <property type="molecule type" value="Genomic_DNA"/>
</dbReference>
<sequence length="89" mass="10734">MRVPRSRQWVIVRDDPNGHRSYWASLRMRWPDDIDTERYWQSALSDAHTYKTKVATKRHCPNRVLRAPNIRLMTFSDAQKDEDNHDPRN</sequence>
<gene>
    <name evidence="1" type="ORF">MNAB215_5820</name>
</gene>
<evidence type="ECO:0000313" key="1">
    <source>
        <dbReference type="EMBL" id="SPM43594.1"/>
    </source>
</evidence>
<dbReference type="STRING" id="1841861.GCA_900157365_04139"/>
<evidence type="ECO:0000313" key="2">
    <source>
        <dbReference type="Proteomes" id="UP000240424"/>
    </source>
</evidence>
<protein>
    <submittedName>
        <fullName evidence="1">Mycobacterium numidiamassiliense ORFan</fullName>
    </submittedName>
</protein>
<dbReference type="AlphaFoldDB" id="A0A2U3PII9"/>
<keyword evidence="2" id="KW-1185">Reference proteome</keyword>
<reference evidence="1 2" key="1">
    <citation type="submission" date="2017-01" db="EMBL/GenBank/DDBJ databases">
        <authorList>
            <consortium name="Urmite Genomes"/>
        </authorList>
    </citation>
    <scope>NUCLEOTIDE SEQUENCE [LARGE SCALE GENOMIC DNA]</scope>
    <source>
        <strain evidence="1 2">AB215</strain>
    </source>
</reference>
<name>A0A2U3PII9_9MYCO</name>
<dbReference type="Proteomes" id="UP000240424">
    <property type="component" value="Unassembled WGS sequence"/>
</dbReference>